<dbReference type="AlphaFoldDB" id="A0A1G2UT74"/>
<dbReference type="Proteomes" id="UP000176558">
    <property type="component" value="Unassembled WGS sequence"/>
</dbReference>
<sequence>MRYHLKSKPDKSGRNKIIFVSVLFIILSLAGFLFPNALRTISFAIARPLWSARLSLTDSLINIKDYFIFQNILILRNKELENELASLKLKEIDYGILTLQNQELKNLLGRTDFLANFIISRVLSKPPYSSYDTLIIDIGLSDGVSKGDKVYLSDNIIIGTVKNSTPRSSQVELFSSGNSKVEAVLSRTGETLELLGQGGANFKVEVPKDMDIVLGDMFVYPSISPAALGSVYYIYVNSQSSFKTIYLRIPGNIFSSKYIFVESQKQ</sequence>
<proteinExistence type="predicted"/>
<dbReference type="EMBL" id="MHWT01000014">
    <property type="protein sequence ID" value="OHB12593.1"/>
    <property type="molecule type" value="Genomic_DNA"/>
</dbReference>
<name>A0A1G2UT74_9BACT</name>
<dbReference type="GO" id="GO:0008360">
    <property type="term" value="P:regulation of cell shape"/>
    <property type="evidence" value="ECO:0007669"/>
    <property type="project" value="InterPro"/>
</dbReference>
<dbReference type="InterPro" id="IPR042177">
    <property type="entry name" value="Cell/Rod_1"/>
</dbReference>
<dbReference type="Gene3D" id="2.40.10.340">
    <property type="entry name" value="Rod shape-determining protein MreC, domain 1"/>
    <property type="match status" value="1"/>
</dbReference>
<evidence type="ECO:0000313" key="2">
    <source>
        <dbReference type="EMBL" id="OHB12593.1"/>
    </source>
</evidence>
<evidence type="ECO:0000259" key="1">
    <source>
        <dbReference type="Pfam" id="PF04085"/>
    </source>
</evidence>
<protein>
    <recommendedName>
        <fullName evidence="1">Rod shape-determining protein MreC beta-barrel core domain-containing protein</fullName>
    </recommendedName>
</protein>
<organism evidence="2 3">
    <name type="scientific">Candidatus Zambryskibacteria bacterium RIFCSPLOWO2_12_FULL_39_23</name>
    <dbReference type="NCBI Taxonomy" id="1802776"/>
    <lineage>
        <taxon>Bacteria</taxon>
        <taxon>Candidatus Zambryskiibacteriota</taxon>
    </lineage>
</organism>
<dbReference type="Pfam" id="PF04085">
    <property type="entry name" value="MreC"/>
    <property type="match status" value="1"/>
</dbReference>
<dbReference type="InterPro" id="IPR007221">
    <property type="entry name" value="MreC"/>
</dbReference>
<dbReference type="PANTHER" id="PTHR34138">
    <property type="entry name" value="CELL SHAPE-DETERMINING PROTEIN MREC"/>
    <property type="match status" value="1"/>
</dbReference>
<dbReference type="PANTHER" id="PTHR34138:SF1">
    <property type="entry name" value="CELL SHAPE-DETERMINING PROTEIN MREC"/>
    <property type="match status" value="1"/>
</dbReference>
<dbReference type="GO" id="GO:0005886">
    <property type="term" value="C:plasma membrane"/>
    <property type="evidence" value="ECO:0007669"/>
    <property type="project" value="TreeGrafter"/>
</dbReference>
<comment type="caution">
    <text evidence="2">The sequence shown here is derived from an EMBL/GenBank/DDBJ whole genome shotgun (WGS) entry which is preliminary data.</text>
</comment>
<evidence type="ECO:0000313" key="3">
    <source>
        <dbReference type="Proteomes" id="UP000176558"/>
    </source>
</evidence>
<dbReference type="InterPro" id="IPR055342">
    <property type="entry name" value="MreC_beta-barrel_core"/>
</dbReference>
<reference evidence="2 3" key="1">
    <citation type="journal article" date="2016" name="Nat. Commun.">
        <title>Thousands of microbial genomes shed light on interconnected biogeochemical processes in an aquifer system.</title>
        <authorList>
            <person name="Anantharaman K."/>
            <person name="Brown C.T."/>
            <person name="Hug L.A."/>
            <person name="Sharon I."/>
            <person name="Castelle C.J."/>
            <person name="Probst A.J."/>
            <person name="Thomas B.C."/>
            <person name="Singh A."/>
            <person name="Wilkins M.J."/>
            <person name="Karaoz U."/>
            <person name="Brodie E.L."/>
            <person name="Williams K.H."/>
            <person name="Hubbard S.S."/>
            <person name="Banfield J.F."/>
        </authorList>
    </citation>
    <scope>NUCLEOTIDE SEQUENCE [LARGE SCALE GENOMIC DNA]</scope>
</reference>
<feature type="domain" description="Rod shape-determining protein MreC beta-barrel core" evidence="1">
    <location>
        <begin position="122"/>
        <end position="261"/>
    </location>
</feature>
<gene>
    <name evidence="2" type="ORF">A3G99_02115</name>
</gene>
<accession>A0A1G2UT74</accession>